<dbReference type="RefSeq" id="WP_343890506.1">
    <property type="nucleotide sequence ID" value="NZ_BAAAEH010000035.1"/>
</dbReference>
<accession>A0ABU9XY64</accession>
<comment type="caution">
    <text evidence="2">The sequence shown here is derived from an EMBL/GenBank/DDBJ whole genome shotgun (WGS) entry which is preliminary data.</text>
</comment>
<dbReference type="SMART" id="SM00418">
    <property type="entry name" value="HTH_ARSR"/>
    <property type="match status" value="1"/>
</dbReference>
<dbReference type="Gene3D" id="1.10.10.10">
    <property type="entry name" value="Winged helix-like DNA-binding domain superfamily/Winged helix DNA-binding domain"/>
    <property type="match status" value="1"/>
</dbReference>
<dbReference type="InterPro" id="IPR036388">
    <property type="entry name" value="WH-like_DNA-bd_sf"/>
</dbReference>
<dbReference type="EMBL" id="JBDIME010000002">
    <property type="protein sequence ID" value="MEN2788502.1"/>
    <property type="molecule type" value="Genomic_DNA"/>
</dbReference>
<dbReference type="PANTHER" id="PTHR38600:SF2">
    <property type="entry name" value="SLL0088 PROTEIN"/>
    <property type="match status" value="1"/>
</dbReference>
<dbReference type="SUPFAM" id="SSF46785">
    <property type="entry name" value="Winged helix' DNA-binding domain"/>
    <property type="match status" value="1"/>
</dbReference>
<organism evidence="2 3">
    <name type="scientific">Sphingomonas oligophenolica</name>
    <dbReference type="NCBI Taxonomy" id="301154"/>
    <lineage>
        <taxon>Bacteria</taxon>
        <taxon>Pseudomonadati</taxon>
        <taxon>Pseudomonadota</taxon>
        <taxon>Alphaproteobacteria</taxon>
        <taxon>Sphingomonadales</taxon>
        <taxon>Sphingomonadaceae</taxon>
        <taxon>Sphingomonas</taxon>
    </lineage>
</organism>
<dbReference type="InterPro" id="IPR011991">
    <property type="entry name" value="ArsR-like_HTH"/>
</dbReference>
<dbReference type="Pfam" id="PF12840">
    <property type="entry name" value="HTH_20"/>
    <property type="match status" value="1"/>
</dbReference>
<evidence type="ECO:0000259" key="1">
    <source>
        <dbReference type="PROSITE" id="PS50987"/>
    </source>
</evidence>
<gene>
    <name evidence="2" type="ORF">ABC974_02600</name>
</gene>
<dbReference type="Proteomes" id="UP001419910">
    <property type="component" value="Unassembled WGS sequence"/>
</dbReference>
<dbReference type="PANTHER" id="PTHR38600">
    <property type="entry name" value="TRANSCRIPTIONAL REGULATORY PROTEIN"/>
    <property type="match status" value="1"/>
</dbReference>
<dbReference type="InterPro" id="IPR036390">
    <property type="entry name" value="WH_DNA-bd_sf"/>
</dbReference>
<reference evidence="2 3" key="1">
    <citation type="submission" date="2024-05" db="EMBL/GenBank/DDBJ databases">
        <authorList>
            <person name="Liu Q."/>
            <person name="Xin Y.-H."/>
        </authorList>
    </citation>
    <scope>NUCLEOTIDE SEQUENCE [LARGE SCALE GENOMIC DNA]</scope>
    <source>
        <strain evidence="2 3">CGMCC 1.10181</strain>
    </source>
</reference>
<evidence type="ECO:0000313" key="2">
    <source>
        <dbReference type="EMBL" id="MEN2788502.1"/>
    </source>
</evidence>
<evidence type="ECO:0000313" key="3">
    <source>
        <dbReference type="Proteomes" id="UP001419910"/>
    </source>
</evidence>
<sequence>MLDYQPIDSCFKALADSTRVAIFERLSRGPASVSDLAKPFSMSLTAIGQHLTILENSGLIRTRKIGRVRTCSVDAAGLSRLTDWVAERRSLVERRLDRLGQLLAAEDEDRPISLINKGEIANE</sequence>
<name>A0ABU9XY64_9SPHN</name>
<dbReference type="PROSITE" id="PS50987">
    <property type="entry name" value="HTH_ARSR_2"/>
    <property type="match status" value="1"/>
</dbReference>
<protein>
    <submittedName>
        <fullName evidence="2">Metalloregulator ArsR/SmtB family transcription factor</fullName>
    </submittedName>
</protein>
<dbReference type="NCBIfam" id="NF033788">
    <property type="entry name" value="HTH_metalloreg"/>
    <property type="match status" value="1"/>
</dbReference>
<dbReference type="CDD" id="cd00090">
    <property type="entry name" value="HTH_ARSR"/>
    <property type="match status" value="1"/>
</dbReference>
<dbReference type="InterPro" id="IPR001845">
    <property type="entry name" value="HTH_ArsR_DNA-bd_dom"/>
</dbReference>
<dbReference type="PRINTS" id="PR00778">
    <property type="entry name" value="HTHARSR"/>
</dbReference>
<keyword evidence="3" id="KW-1185">Reference proteome</keyword>
<feature type="domain" description="HTH arsR-type" evidence="1">
    <location>
        <begin position="1"/>
        <end position="93"/>
    </location>
</feature>
<proteinExistence type="predicted"/>